<dbReference type="GO" id="GO:0005737">
    <property type="term" value="C:cytoplasm"/>
    <property type="evidence" value="ECO:0007669"/>
    <property type="project" value="TreeGrafter"/>
</dbReference>
<evidence type="ECO:0000313" key="1">
    <source>
        <dbReference type="EMBL" id="HJA72289.1"/>
    </source>
</evidence>
<dbReference type="EMBL" id="DWZA01000101">
    <property type="protein sequence ID" value="HJA72289.1"/>
    <property type="molecule type" value="Genomic_DNA"/>
</dbReference>
<dbReference type="AlphaFoldDB" id="A0A9D2HKQ9"/>
<name>A0A9D2HKQ9_9FIRM</name>
<dbReference type="Proteomes" id="UP000823900">
    <property type="component" value="Unassembled WGS sequence"/>
</dbReference>
<proteinExistence type="predicted"/>
<reference evidence="1" key="2">
    <citation type="submission" date="2021-04" db="EMBL/GenBank/DDBJ databases">
        <authorList>
            <person name="Gilroy R."/>
        </authorList>
    </citation>
    <scope>NUCLEOTIDE SEQUENCE</scope>
    <source>
        <strain evidence="1">CHK178-16964</strain>
    </source>
</reference>
<comment type="caution">
    <text evidence="1">The sequence shown here is derived from an EMBL/GenBank/DDBJ whole genome shotgun (WGS) entry which is preliminary data.</text>
</comment>
<protein>
    <submittedName>
        <fullName evidence="1">Ornithine cyclodeaminase</fullName>
    </submittedName>
</protein>
<dbReference type="PIRSF" id="PIRSF001439">
    <property type="entry name" value="CryM"/>
    <property type="match status" value="1"/>
</dbReference>
<accession>A0A9D2HKQ9</accession>
<dbReference type="InterPro" id="IPR023401">
    <property type="entry name" value="ODC_N"/>
</dbReference>
<dbReference type="Pfam" id="PF02423">
    <property type="entry name" value="OCD_Mu_crystall"/>
    <property type="match status" value="1"/>
</dbReference>
<dbReference type="Gene3D" id="3.40.50.720">
    <property type="entry name" value="NAD(P)-binding Rossmann-like Domain"/>
    <property type="match status" value="1"/>
</dbReference>
<dbReference type="PANTHER" id="PTHR13812">
    <property type="entry name" value="KETIMINE REDUCTASE MU-CRYSTALLIN"/>
    <property type="match status" value="1"/>
</dbReference>
<dbReference type="SUPFAM" id="SSF51735">
    <property type="entry name" value="NAD(P)-binding Rossmann-fold domains"/>
    <property type="match status" value="1"/>
</dbReference>
<reference evidence="1" key="1">
    <citation type="journal article" date="2021" name="PeerJ">
        <title>Extensive microbial diversity within the chicken gut microbiome revealed by metagenomics and culture.</title>
        <authorList>
            <person name="Gilroy R."/>
            <person name="Ravi A."/>
            <person name="Getino M."/>
            <person name="Pursley I."/>
            <person name="Horton D.L."/>
            <person name="Alikhan N.F."/>
            <person name="Baker D."/>
            <person name="Gharbi K."/>
            <person name="Hall N."/>
            <person name="Watson M."/>
            <person name="Adriaenssens E.M."/>
            <person name="Foster-Nyarko E."/>
            <person name="Jarju S."/>
            <person name="Secka A."/>
            <person name="Antonio M."/>
            <person name="Oren A."/>
            <person name="Chaudhuri R.R."/>
            <person name="La Ragione R."/>
            <person name="Hildebrand F."/>
            <person name="Pallen M.J."/>
        </authorList>
    </citation>
    <scope>NUCLEOTIDE SEQUENCE</scope>
    <source>
        <strain evidence="1">CHK178-16964</strain>
    </source>
</reference>
<dbReference type="PANTHER" id="PTHR13812:SF19">
    <property type="entry name" value="KETIMINE REDUCTASE MU-CRYSTALLIN"/>
    <property type="match status" value="1"/>
</dbReference>
<dbReference type="InterPro" id="IPR003462">
    <property type="entry name" value="ODC_Mu_crystall"/>
</dbReference>
<sequence length="377" mass="41715">MDQSVKLRFLSEPDMIKAGVLDMEGCLEATKDCFELLAKGDYLMGGPSENDHGHLIWFPKHKKGPRMPEAGPDRRFMAMIAYLGGDYHICGEKWYGSNIANRELGLPRSVHSIILNDPDNIKPLAFMSGNLLSQMRTGAVPGIASRYLARQGAETVGIIGAGMVGKTALLGIKTAVKSVKKAYIYDVFPAASEKFAKYAKEELGVEPIIVDKMEDAVKDMDIVHIAASGVDLPVIDTNMLKKGSLLCLTGAAEFSTDDWINDCQIYADNWKLHQAFIHEMDYPREGIREEILSWAPSAPVIDAAYQGKFDGSKVKNLGDVVIGKSPAREDEDEKIIFITSGQAVEDVAWGKKILDRANEQNIGQILAFWEDKQYWLK</sequence>
<dbReference type="Gene3D" id="3.30.1780.10">
    <property type="entry name" value="ornithine cyclodeaminase, domain 1"/>
    <property type="match status" value="1"/>
</dbReference>
<gene>
    <name evidence="1" type="ORF">IAA07_12075</name>
</gene>
<evidence type="ECO:0000313" key="2">
    <source>
        <dbReference type="Proteomes" id="UP000823900"/>
    </source>
</evidence>
<dbReference type="InterPro" id="IPR036291">
    <property type="entry name" value="NAD(P)-bd_dom_sf"/>
</dbReference>
<organism evidence="1 2">
    <name type="scientific">Candidatus Lachnoclostridium stercoravium</name>
    <dbReference type="NCBI Taxonomy" id="2838633"/>
    <lineage>
        <taxon>Bacteria</taxon>
        <taxon>Bacillati</taxon>
        <taxon>Bacillota</taxon>
        <taxon>Clostridia</taxon>
        <taxon>Lachnospirales</taxon>
        <taxon>Lachnospiraceae</taxon>
    </lineage>
</organism>